<reference evidence="5 6" key="1">
    <citation type="submission" date="2020-04" db="EMBL/GenBank/DDBJ databases">
        <title>Draft genome of Leeia sp. IMCC25680.</title>
        <authorList>
            <person name="Song J."/>
            <person name="Cho J.-C."/>
        </authorList>
    </citation>
    <scope>NUCLEOTIDE SEQUENCE [LARGE SCALE GENOMIC DNA]</scope>
    <source>
        <strain evidence="5 6">IMCC25680</strain>
    </source>
</reference>
<protein>
    <submittedName>
        <fullName evidence="5">MarR family transcriptional regulator</fullName>
    </submittedName>
</protein>
<evidence type="ECO:0000313" key="5">
    <source>
        <dbReference type="EMBL" id="NLR75652.1"/>
    </source>
</evidence>
<accession>A0A847SIE2</accession>
<organism evidence="5 6">
    <name type="scientific">Leeia aquatica</name>
    <dbReference type="NCBI Taxonomy" id="2725557"/>
    <lineage>
        <taxon>Bacteria</taxon>
        <taxon>Pseudomonadati</taxon>
        <taxon>Pseudomonadota</taxon>
        <taxon>Betaproteobacteria</taxon>
        <taxon>Neisseriales</taxon>
        <taxon>Leeiaceae</taxon>
        <taxon>Leeia</taxon>
    </lineage>
</organism>
<dbReference type="SMART" id="SM00347">
    <property type="entry name" value="HTH_MARR"/>
    <property type="match status" value="1"/>
</dbReference>
<evidence type="ECO:0000259" key="4">
    <source>
        <dbReference type="PROSITE" id="PS50995"/>
    </source>
</evidence>
<comment type="caution">
    <text evidence="5">The sequence shown here is derived from an EMBL/GenBank/DDBJ whole genome shotgun (WGS) entry which is preliminary data.</text>
</comment>
<keyword evidence="6" id="KW-1185">Reference proteome</keyword>
<keyword evidence="1" id="KW-0805">Transcription regulation</keyword>
<dbReference type="PROSITE" id="PS50995">
    <property type="entry name" value="HTH_MARR_2"/>
    <property type="match status" value="1"/>
</dbReference>
<sequence length="171" mass="19392">MSQQDHVDQVLAQWQQQRPDLDPSSTGIFGRLNRMSQIAMRQIESVMLRHGLKSSEFDVLATLRRHNCPLTPTALYRTMMLTSGAVTGLVDRLEARGLVERIASQEDRRSLLVRLTPAGHALIDQAMNDHLANQQQMLAPFSPAQREQLAMLLRQWLLLNEQDVTNPADKN</sequence>
<dbReference type="InterPro" id="IPR000835">
    <property type="entry name" value="HTH_MarR-typ"/>
</dbReference>
<dbReference type="GO" id="GO:0003700">
    <property type="term" value="F:DNA-binding transcription factor activity"/>
    <property type="evidence" value="ECO:0007669"/>
    <property type="project" value="InterPro"/>
</dbReference>
<dbReference type="GO" id="GO:0003677">
    <property type="term" value="F:DNA binding"/>
    <property type="evidence" value="ECO:0007669"/>
    <property type="project" value="UniProtKB-KW"/>
</dbReference>
<gene>
    <name evidence="5" type="ORF">HF682_10810</name>
</gene>
<dbReference type="SUPFAM" id="SSF46785">
    <property type="entry name" value="Winged helix' DNA-binding domain"/>
    <property type="match status" value="1"/>
</dbReference>
<dbReference type="InterPro" id="IPR036390">
    <property type="entry name" value="WH_DNA-bd_sf"/>
</dbReference>
<keyword evidence="2" id="KW-0238">DNA-binding</keyword>
<proteinExistence type="predicted"/>
<name>A0A847SIE2_9NEIS</name>
<evidence type="ECO:0000256" key="1">
    <source>
        <dbReference type="ARBA" id="ARBA00023015"/>
    </source>
</evidence>
<dbReference type="AlphaFoldDB" id="A0A847SIE2"/>
<keyword evidence="3" id="KW-0804">Transcription</keyword>
<feature type="domain" description="HTH marR-type" evidence="4">
    <location>
        <begin position="25"/>
        <end position="158"/>
    </location>
</feature>
<evidence type="ECO:0000256" key="3">
    <source>
        <dbReference type="ARBA" id="ARBA00023163"/>
    </source>
</evidence>
<dbReference type="InterPro" id="IPR023187">
    <property type="entry name" value="Tscrpt_reg_MarR-type_CS"/>
</dbReference>
<dbReference type="PANTHER" id="PTHR42756:SF1">
    <property type="entry name" value="TRANSCRIPTIONAL REPRESSOR OF EMRAB OPERON"/>
    <property type="match status" value="1"/>
</dbReference>
<dbReference type="Gene3D" id="1.10.10.10">
    <property type="entry name" value="Winged helix-like DNA-binding domain superfamily/Winged helix DNA-binding domain"/>
    <property type="match status" value="1"/>
</dbReference>
<dbReference type="RefSeq" id="WP_168877302.1">
    <property type="nucleotide sequence ID" value="NZ_JABAIM010000002.1"/>
</dbReference>
<dbReference type="Pfam" id="PF12802">
    <property type="entry name" value="MarR_2"/>
    <property type="match status" value="1"/>
</dbReference>
<dbReference type="EMBL" id="JABAIM010000002">
    <property type="protein sequence ID" value="NLR75652.1"/>
    <property type="molecule type" value="Genomic_DNA"/>
</dbReference>
<dbReference type="InterPro" id="IPR036388">
    <property type="entry name" value="WH-like_DNA-bd_sf"/>
</dbReference>
<dbReference type="PROSITE" id="PS01117">
    <property type="entry name" value="HTH_MARR_1"/>
    <property type="match status" value="1"/>
</dbReference>
<dbReference type="PRINTS" id="PR00598">
    <property type="entry name" value="HTHMARR"/>
</dbReference>
<evidence type="ECO:0000313" key="6">
    <source>
        <dbReference type="Proteomes" id="UP000587991"/>
    </source>
</evidence>
<evidence type="ECO:0000256" key="2">
    <source>
        <dbReference type="ARBA" id="ARBA00023125"/>
    </source>
</evidence>
<dbReference type="Proteomes" id="UP000587991">
    <property type="component" value="Unassembled WGS sequence"/>
</dbReference>
<dbReference type="PANTHER" id="PTHR42756">
    <property type="entry name" value="TRANSCRIPTIONAL REGULATOR, MARR"/>
    <property type="match status" value="1"/>
</dbReference>